<keyword evidence="7 12" id="KW-1133">Transmembrane helix</keyword>
<keyword evidence="5 12" id="KW-0812">Transmembrane</keyword>
<dbReference type="GeneID" id="41321063"/>
<proteinExistence type="predicted"/>
<dbReference type="GO" id="GO:0005886">
    <property type="term" value="C:plasma membrane"/>
    <property type="evidence" value="ECO:0007669"/>
    <property type="project" value="UniProtKB-SubCell"/>
</dbReference>
<evidence type="ECO:0000256" key="8">
    <source>
        <dbReference type="ARBA" id="ARBA00023098"/>
    </source>
</evidence>
<evidence type="ECO:0000256" key="1">
    <source>
        <dbReference type="ARBA" id="ARBA00004651"/>
    </source>
</evidence>
<gene>
    <name evidence="14" type="ORF">BKD89_01310</name>
</gene>
<evidence type="ECO:0000256" key="9">
    <source>
        <dbReference type="ARBA" id="ARBA00023136"/>
    </source>
</evidence>
<keyword evidence="10" id="KW-0594">Phospholipid biosynthesis</keyword>
<keyword evidence="8" id="KW-0443">Lipid metabolism</keyword>
<dbReference type="Pfam" id="PF13091">
    <property type="entry name" value="PLDc_2"/>
    <property type="match status" value="2"/>
</dbReference>
<evidence type="ECO:0000256" key="4">
    <source>
        <dbReference type="ARBA" id="ARBA00022679"/>
    </source>
</evidence>
<dbReference type="AlphaFoldDB" id="A0A3G3IF22"/>
<dbReference type="Gene3D" id="3.30.870.10">
    <property type="entry name" value="Endonuclease Chain A"/>
    <property type="match status" value="2"/>
</dbReference>
<sequence length="474" mass="54455">MDYALKDHTWDFLYLIFMVIDLYIVVNLLVRKRSDFRKQLGWLIVMMFNPIVGFGAYIMVGKPMFIRSFARHKNEGMEIIDRKISESPVCRKSLSVARALSASGALAYSEDSSVSYIGRGSQYFDELYTDLRKAQTSICIECYIIRRDETFREFMDILSERARAGVDVRVIFDDYGYDGKDMRYIKGMKDAGCRCVFFHNMNRLLFSPLKNCRNHRKTVVIDGRIAYQGGFNIGDEYMGEGPLGEWRDAAVRIVGPQAQQLGRMFAEDWEYTTKEDISGLPALFPHVEPAGDTPMQVVPGDPVVQDLNPLMCQFLAMIECSGDSLYIETPYFVPPRPIFEALAMRARSGTDVRIIIPDEADHPCVYWSNRHYASIMMEAGAKVYEYHGGFIHTKMIIGDGQYCSVGSANFDERSIHINLECNVLMYSEKMGEKLTEEFMRDLGNSTEYTMEMYDSRTRSQRFKTFLSLITYDQL</sequence>
<organism evidence="14 15">
    <name type="scientific">Methanomethylophilus alvi</name>
    <dbReference type="NCBI Taxonomy" id="1291540"/>
    <lineage>
        <taxon>Archaea</taxon>
        <taxon>Methanobacteriati</taxon>
        <taxon>Thermoplasmatota</taxon>
        <taxon>Thermoplasmata</taxon>
        <taxon>Methanomassiliicoccales</taxon>
        <taxon>Methanomethylophilaceae</taxon>
        <taxon>Methanomethylophilus</taxon>
    </lineage>
</organism>
<dbReference type="InterPro" id="IPR027379">
    <property type="entry name" value="CLS_N"/>
</dbReference>
<feature type="domain" description="PLD phosphodiesterase" evidence="13">
    <location>
        <begin position="210"/>
        <end position="237"/>
    </location>
</feature>
<dbReference type="SMART" id="SM00155">
    <property type="entry name" value="PLDc"/>
    <property type="match status" value="2"/>
</dbReference>
<dbReference type="PANTHER" id="PTHR21248:SF22">
    <property type="entry name" value="PHOSPHOLIPASE D"/>
    <property type="match status" value="1"/>
</dbReference>
<keyword evidence="9 12" id="KW-0472">Membrane</keyword>
<dbReference type="InterPro" id="IPR001736">
    <property type="entry name" value="PLipase_D/transphosphatidylase"/>
</dbReference>
<feature type="domain" description="PLD phosphodiesterase" evidence="13">
    <location>
        <begin position="387"/>
        <end position="414"/>
    </location>
</feature>
<keyword evidence="6" id="KW-0677">Repeat</keyword>
<evidence type="ECO:0000256" key="12">
    <source>
        <dbReference type="SAM" id="Phobius"/>
    </source>
</evidence>
<dbReference type="CDD" id="cd09110">
    <property type="entry name" value="PLDc_CLS_1"/>
    <property type="match status" value="1"/>
</dbReference>
<feature type="transmembrane region" description="Helical" evidence="12">
    <location>
        <begin position="42"/>
        <end position="60"/>
    </location>
</feature>
<evidence type="ECO:0000259" key="13">
    <source>
        <dbReference type="PROSITE" id="PS50035"/>
    </source>
</evidence>
<evidence type="ECO:0000256" key="10">
    <source>
        <dbReference type="ARBA" id="ARBA00023209"/>
    </source>
</evidence>
<feature type="transmembrane region" description="Helical" evidence="12">
    <location>
        <begin position="12"/>
        <end position="30"/>
    </location>
</feature>
<evidence type="ECO:0000256" key="7">
    <source>
        <dbReference type="ARBA" id="ARBA00022989"/>
    </source>
</evidence>
<protein>
    <submittedName>
        <fullName evidence="14">Cardiolipin synthase</fullName>
    </submittedName>
</protein>
<name>A0A3G3IF22_9ARCH</name>
<keyword evidence="11" id="KW-1208">Phospholipid metabolism</keyword>
<dbReference type="GO" id="GO:0032049">
    <property type="term" value="P:cardiolipin biosynthetic process"/>
    <property type="evidence" value="ECO:0007669"/>
    <property type="project" value="InterPro"/>
</dbReference>
<keyword evidence="3" id="KW-0444">Lipid biosynthesis</keyword>
<evidence type="ECO:0000256" key="3">
    <source>
        <dbReference type="ARBA" id="ARBA00022516"/>
    </source>
</evidence>
<evidence type="ECO:0000313" key="15">
    <source>
        <dbReference type="Proteomes" id="UP000273278"/>
    </source>
</evidence>
<dbReference type="GO" id="GO:0008808">
    <property type="term" value="F:cardiolipin synthase activity"/>
    <property type="evidence" value="ECO:0007669"/>
    <property type="project" value="InterPro"/>
</dbReference>
<evidence type="ECO:0000256" key="5">
    <source>
        <dbReference type="ARBA" id="ARBA00022692"/>
    </source>
</evidence>
<evidence type="ECO:0000256" key="2">
    <source>
        <dbReference type="ARBA" id="ARBA00022475"/>
    </source>
</evidence>
<dbReference type="RefSeq" id="WP_015504168.1">
    <property type="nucleotide sequence ID" value="NZ_CP017686.1"/>
</dbReference>
<dbReference type="SUPFAM" id="SSF56024">
    <property type="entry name" value="Phospholipase D/nuclease"/>
    <property type="match status" value="2"/>
</dbReference>
<dbReference type="Proteomes" id="UP000273278">
    <property type="component" value="Chromosome"/>
</dbReference>
<dbReference type="InterPro" id="IPR025202">
    <property type="entry name" value="PLD-like_dom"/>
</dbReference>
<reference evidence="14 15" key="1">
    <citation type="submission" date="2016-10" db="EMBL/GenBank/DDBJ databases">
        <title>Complete genome of the TMA-utilizing, human hosted archaeon Methanomethylophilus alvus Gen. nov, sp. nov., strain Mx-05, derived from a pure culture.</title>
        <authorList>
            <person name="Brugere J.-F."/>
            <person name="Ben Hania W."/>
            <person name="Chaudhary P.P."/>
            <person name="Gaci N."/>
            <person name="Borrel G."/>
            <person name="Cao Van Tuat L."/>
            <person name="Fardeau M.-L."/>
            <person name="Harris H.M.B."/>
            <person name="O'Toole P.W."/>
            <person name="Ollivier B."/>
        </authorList>
    </citation>
    <scope>NUCLEOTIDE SEQUENCE [LARGE SCALE GENOMIC DNA]</scope>
    <source>
        <strain evidence="14 15">Mx-05</strain>
    </source>
</reference>
<dbReference type="Pfam" id="PF13396">
    <property type="entry name" value="PLDc_N"/>
    <property type="match status" value="1"/>
</dbReference>
<evidence type="ECO:0000313" key="14">
    <source>
        <dbReference type="EMBL" id="AYQ54456.1"/>
    </source>
</evidence>
<evidence type="ECO:0000256" key="6">
    <source>
        <dbReference type="ARBA" id="ARBA00022737"/>
    </source>
</evidence>
<comment type="subcellular location">
    <subcellularLocation>
        <location evidence="1">Cell membrane</location>
        <topology evidence="1">Multi-pass membrane protein</topology>
    </subcellularLocation>
</comment>
<accession>A0A3G3IF22</accession>
<dbReference type="PROSITE" id="PS50035">
    <property type="entry name" value="PLD"/>
    <property type="match status" value="2"/>
</dbReference>
<keyword evidence="2" id="KW-1003">Cell membrane</keyword>
<dbReference type="EMBL" id="CP017686">
    <property type="protein sequence ID" value="AYQ54456.1"/>
    <property type="molecule type" value="Genomic_DNA"/>
</dbReference>
<evidence type="ECO:0000256" key="11">
    <source>
        <dbReference type="ARBA" id="ARBA00023264"/>
    </source>
</evidence>
<dbReference type="NCBIfam" id="TIGR04265">
    <property type="entry name" value="bac_cardiolipin"/>
    <property type="match status" value="1"/>
</dbReference>
<dbReference type="InterPro" id="IPR022924">
    <property type="entry name" value="Cardiolipin_synthase"/>
</dbReference>
<dbReference type="CDD" id="cd09112">
    <property type="entry name" value="PLDc_CLS_2"/>
    <property type="match status" value="1"/>
</dbReference>
<keyword evidence="4" id="KW-0808">Transferase</keyword>
<dbReference type="PANTHER" id="PTHR21248">
    <property type="entry name" value="CARDIOLIPIN SYNTHASE"/>
    <property type="match status" value="1"/>
</dbReference>